<dbReference type="EMBL" id="RAQU01000131">
    <property type="protein sequence ID" value="RKK02712.1"/>
    <property type="molecule type" value="Genomic_DNA"/>
</dbReference>
<evidence type="ECO:0000259" key="7">
    <source>
        <dbReference type="PROSITE" id="PS50850"/>
    </source>
</evidence>
<dbReference type="InterPro" id="IPR050189">
    <property type="entry name" value="MFS_Efflux_Transporters"/>
</dbReference>
<evidence type="ECO:0000313" key="9">
    <source>
        <dbReference type="EMBL" id="RMI26331.1"/>
    </source>
</evidence>
<keyword evidence="4 6" id="KW-1133">Transmembrane helix</keyword>
<dbReference type="AlphaFoldDB" id="A0A3A9J8B9"/>
<dbReference type="InterPro" id="IPR020846">
    <property type="entry name" value="MFS_dom"/>
</dbReference>
<feature type="transmembrane region" description="Helical" evidence="6">
    <location>
        <begin position="65"/>
        <end position="83"/>
    </location>
</feature>
<evidence type="ECO:0000256" key="1">
    <source>
        <dbReference type="ARBA" id="ARBA00004651"/>
    </source>
</evidence>
<dbReference type="Proteomes" id="UP000278036">
    <property type="component" value="Unassembled WGS sequence"/>
</dbReference>
<feature type="transmembrane region" description="Helical" evidence="6">
    <location>
        <begin position="177"/>
        <end position="199"/>
    </location>
</feature>
<feature type="transmembrane region" description="Helical" evidence="6">
    <location>
        <begin position="351"/>
        <end position="372"/>
    </location>
</feature>
<dbReference type="InParanoid" id="A0A3A9J8B9"/>
<dbReference type="RefSeq" id="WP_120639691.1">
    <property type="nucleotide sequence ID" value="NZ_RAQU01000131.1"/>
</dbReference>
<dbReference type="Gene3D" id="1.20.1250.20">
    <property type="entry name" value="MFS general substrate transporter like domains"/>
    <property type="match status" value="1"/>
</dbReference>
<feature type="transmembrane region" description="Helical" evidence="6">
    <location>
        <begin position="153"/>
        <end position="171"/>
    </location>
</feature>
<feature type="transmembrane region" description="Helical" evidence="6">
    <location>
        <begin position="310"/>
        <end position="330"/>
    </location>
</feature>
<sequence length="421" mass="42734">MTFSPSPGTASGGALTLSPARAKLVILALAMGGFAIGIGEFAVMSLMPNIAGNMDVSLPQGSHMISAYALGVVVGAPVIAVLAARLPRHLLLIGLMLLYALGHLASATASGFDWLVGFRFVSGLPHGAYFGIASLVAASLAPPDRRARAVAQVMLGLTLATLAGVPLANWMGQFLGWRASFGLVGGLALLTALLLALFAPRGGAAAAATSPLQELGALRKPQVLLTIATGAVGFGGMFAVYTYLEPTLVQVASAPASVLPLMLMVFGLGMVVGNIGGGWVADRALMPAIAGILLWIFFACLLVLVTAGNVWALGLNVFLIGCGVALGAGLQTRLMDVAQEAQTLAAAMNHSALNIANALGPWLGGMAIAAGYGWTSTGWVGALLSAAGLAIFLCSWALERRAKAAPAQPPFGPATGSFQPR</sequence>
<dbReference type="Pfam" id="PF07690">
    <property type="entry name" value="MFS_1"/>
    <property type="match status" value="1"/>
</dbReference>
<evidence type="ECO:0000313" key="11">
    <source>
        <dbReference type="Proteomes" id="UP000278036"/>
    </source>
</evidence>
<protein>
    <submittedName>
        <fullName evidence="8">MFS transporter</fullName>
    </submittedName>
</protein>
<evidence type="ECO:0000313" key="8">
    <source>
        <dbReference type="EMBL" id="RKK02712.1"/>
    </source>
</evidence>
<feature type="transmembrane region" description="Helical" evidence="6">
    <location>
        <begin position="378"/>
        <end position="398"/>
    </location>
</feature>
<evidence type="ECO:0000256" key="5">
    <source>
        <dbReference type="ARBA" id="ARBA00023136"/>
    </source>
</evidence>
<organism evidence="8 11">
    <name type="scientific">Teichococcus wenyumeiae</name>
    <dbReference type="NCBI Taxonomy" id="2478470"/>
    <lineage>
        <taxon>Bacteria</taxon>
        <taxon>Pseudomonadati</taxon>
        <taxon>Pseudomonadota</taxon>
        <taxon>Alphaproteobacteria</taxon>
        <taxon>Acetobacterales</taxon>
        <taxon>Roseomonadaceae</taxon>
        <taxon>Roseomonas</taxon>
    </lineage>
</organism>
<evidence type="ECO:0000256" key="4">
    <source>
        <dbReference type="ARBA" id="ARBA00022989"/>
    </source>
</evidence>
<dbReference type="SUPFAM" id="SSF103473">
    <property type="entry name" value="MFS general substrate transporter"/>
    <property type="match status" value="1"/>
</dbReference>
<feature type="transmembrane region" description="Helical" evidence="6">
    <location>
        <begin position="284"/>
        <end position="304"/>
    </location>
</feature>
<dbReference type="InterPro" id="IPR036259">
    <property type="entry name" value="MFS_trans_sf"/>
</dbReference>
<dbReference type="FunCoup" id="A0A3A9J8B9">
    <property type="interactions" value="229"/>
</dbReference>
<evidence type="ECO:0000256" key="6">
    <source>
        <dbReference type="SAM" id="Phobius"/>
    </source>
</evidence>
<name>A0A3A9J8B9_9PROT</name>
<dbReference type="GO" id="GO:0005886">
    <property type="term" value="C:plasma membrane"/>
    <property type="evidence" value="ECO:0007669"/>
    <property type="project" value="UniProtKB-SubCell"/>
</dbReference>
<dbReference type="OrthoDB" id="9788453at2"/>
<keyword evidence="2" id="KW-1003">Cell membrane</keyword>
<comment type="caution">
    <text evidence="8">The sequence shown here is derived from an EMBL/GenBank/DDBJ whole genome shotgun (WGS) entry which is preliminary data.</text>
</comment>
<keyword evidence="5 6" id="KW-0472">Membrane</keyword>
<dbReference type="PANTHER" id="PTHR43124:SF3">
    <property type="entry name" value="CHLORAMPHENICOL EFFLUX PUMP RV0191"/>
    <property type="match status" value="1"/>
</dbReference>
<reference evidence="8 11" key="1">
    <citation type="submission" date="2018-09" db="EMBL/GenBank/DDBJ databases">
        <title>Roseomonas sp. nov., isolated from feces of Tibetan antelopes in the Qinghai-Tibet plateau, China.</title>
        <authorList>
            <person name="Tian Z."/>
        </authorList>
    </citation>
    <scope>NUCLEOTIDE SEQUENCE [LARGE SCALE GENOMIC DNA]</scope>
    <source>
        <strain evidence="9 10">Z23</strain>
        <strain evidence="8 11">Z24</strain>
    </source>
</reference>
<evidence type="ECO:0000313" key="10">
    <source>
        <dbReference type="Proteomes" id="UP000274097"/>
    </source>
</evidence>
<evidence type="ECO:0000256" key="3">
    <source>
        <dbReference type="ARBA" id="ARBA00022692"/>
    </source>
</evidence>
<dbReference type="EMBL" id="RFLX01000002">
    <property type="protein sequence ID" value="RMI26331.1"/>
    <property type="molecule type" value="Genomic_DNA"/>
</dbReference>
<comment type="subcellular location">
    <subcellularLocation>
        <location evidence="1">Cell membrane</location>
        <topology evidence="1">Multi-pass membrane protein</topology>
    </subcellularLocation>
</comment>
<dbReference type="InterPro" id="IPR011701">
    <property type="entry name" value="MFS"/>
</dbReference>
<dbReference type="Proteomes" id="UP000274097">
    <property type="component" value="Unassembled WGS sequence"/>
</dbReference>
<dbReference type="GO" id="GO:0022857">
    <property type="term" value="F:transmembrane transporter activity"/>
    <property type="evidence" value="ECO:0007669"/>
    <property type="project" value="InterPro"/>
</dbReference>
<evidence type="ECO:0000256" key="2">
    <source>
        <dbReference type="ARBA" id="ARBA00022475"/>
    </source>
</evidence>
<accession>A0A3A9J8B9</accession>
<feature type="transmembrane region" description="Helical" evidence="6">
    <location>
        <begin position="223"/>
        <end position="244"/>
    </location>
</feature>
<dbReference type="PROSITE" id="PS50850">
    <property type="entry name" value="MFS"/>
    <property type="match status" value="1"/>
</dbReference>
<feature type="transmembrane region" description="Helical" evidence="6">
    <location>
        <begin position="256"/>
        <end position="277"/>
    </location>
</feature>
<keyword evidence="10" id="KW-1185">Reference proteome</keyword>
<feature type="transmembrane region" description="Helical" evidence="6">
    <location>
        <begin position="90"/>
        <end position="112"/>
    </location>
</feature>
<feature type="transmembrane region" description="Helical" evidence="6">
    <location>
        <begin position="24"/>
        <end position="45"/>
    </location>
</feature>
<keyword evidence="3 6" id="KW-0812">Transmembrane</keyword>
<feature type="domain" description="Major facilitator superfamily (MFS) profile" evidence="7">
    <location>
        <begin position="25"/>
        <end position="403"/>
    </location>
</feature>
<gene>
    <name evidence="8" type="ORF">D6Z83_18265</name>
    <name evidence="9" type="ORF">EBE87_03320</name>
</gene>
<dbReference type="CDD" id="cd17324">
    <property type="entry name" value="MFS_NepI_like"/>
    <property type="match status" value="1"/>
</dbReference>
<dbReference type="PANTHER" id="PTHR43124">
    <property type="entry name" value="PURINE EFFLUX PUMP PBUE"/>
    <property type="match status" value="1"/>
</dbReference>
<proteinExistence type="predicted"/>
<feature type="transmembrane region" description="Helical" evidence="6">
    <location>
        <begin position="124"/>
        <end position="141"/>
    </location>
</feature>